<dbReference type="InterPro" id="IPR024989">
    <property type="entry name" value="MFS_assoc_dom"/>
</dbReference>
<protein>
    <submittedName>
        <fullName evidence="10">MFS transporter</fullName>
    </submittedName>
</protein>
<name>A0AAW5R015_9HYPH</name>
<feature type="transmembrane region" description="Helical" evidence="8">
    <location>
        <begin position="218"/>
        <end position="239"/>
    </location>
</feature>
<keyword evidence="6 8" id="KW-1133">Transmembrane helix</keyword>
<dbReference type="GO" id="GO:0005886">
    <property type="term" value="C:plasma membrane"/>
    <property type="evidence" value="ECO:0007669"/>
    <property type="project" value="UniProtKB-SubCell"/>
</dbReference>
<dbReference type="PANTHER" id="PTHR23522">
    <property type="entry name" value="BLL5896 PROTEIN"/>
    <property type="match status" value="1"/>
</dbReference>
<comment type="subcellular location">
    <subcellularLocation>
        <location evidence="1">Cell inner membrane</location>
        <topology evidence="1">Multi-pass membrane protein</topology>
    </subcellularLocation>
</comment>
<feature type="transmembrane region" description="Helical" evidence="8">
    <location>
        <begin position="309"/>
        <end position="331"/>
    </location>
</feature>
<dbReference type="NCBIfam" id="NF037955">
    <property type="entry name" value="mfs"/>
    <property type="match status" value="1"/>
</dbReference>
<keyword evidence="5 8" id="KW-0812">Transmembrane</keyword>
<dbReference type="RefSeq" id="WP_261616077.1">
    <property type="nucleotide sequence ID" value="NZ_JALIDZ010000005.1"/>
</dbReference>
<dbReference type="GO" id="GO:0030395">
    <property type="term" value="F:lactose binding"/>
    <property type="evidence" value="ECO:0007669"/>
    <property type="project" value="TreeGrafter"/>
</dbReference>
<keyword evidence="7 8" id="KW-0472">Membrane</keyword>
<dbReference type="EMBL" id="JALIDZ010000005">
    <property type="protein sequence ID" value="MCT8972494.1"/>
    <property type="molecule type" value="Genomic_DNA"/>
</dbReference>
<dbReference type="InterPro" id="IPR036259">
    <property type="entry name" value="MFS_trans_sf"/>
</dbReference>
<dbReference type="Gene3D" id="1.20.1250.20">
    <property type="entry name" value="MFS general substrate transporter like domains"/>
    <property type="match status" value="2"/>
</dbReference>
<evidence type="ECO:0000256" key="6">
    <source>
        <dbReference type="ARBA" id="ARBA00022989"/>
    </source>
</evidence>
<dbReference type="AlphaFoldDB" id="A0AAW5R015"/>
<feature type="transmembrane region" description="Helical" evidence="8">
    <location>
        <begin position="46"/>
        <end position="64"/>
    </location>
</feature>
<keyword evidence="11" id="KW-1185">Reference proteome</keyword>
<evidence type="ECO:0000256" key="5">
    <source>
        <dbReference type="ARBA" id="ARBA00022692"/>
    </source>
</evidence>
<keyword evidence="3" id="KW-1003">Cell membrane</keyword>
<dbReference type="PANTHER" id="PTHR23522:SF10">
    <property type="entry name" value="3-PHENYLPROPIONIC ACID TRANSPORTER-RELATED"/>
    <property type="match status" value="1"/>
</dbReference>
<dbReference type="PIRSF" id="PIRSF004925">
    <property type="entry name" value="HcaT"/>
    <property type="match status" value="1"/>
</dbReference>
<feature type="transmembrane region" description="Helical" evidence="8">
    <location>
        <begin position="343"/>
        <end position="365"/>
    </location>
</feature>
<feature type="transmembrane region" description="Helical" evidence="8">
    <location>
        <begin position="141"/>
        <end position="161"/>
    </location>
</feature>
<sequence length="394" mass="41941">MAARGVVVMDRKRFTWSLSLYYTTLFLILGLQLPYLPLWIESRGLSATQISVILAIPMAVRLGATPAMTYLADRLPARRTAIALFSLATAVVYFGYHLANTFWSIALVTALVSIFLNPLTPITEATAMRGARFYAVDYGRIRLWGSLSFIAANIVGGAIVARAGGPGALVAINVAAVLTAIAALALPSRDHSSEPPGERVRATRPPISELYGLLRQPAFAGVLVGSGLIQASHAFYYAFGSISWVAEGIPASTVGLLWAVGVLVEVGLFAASGRVLAVLGVRGLFALGVGAALVRWTLMAWVWPIAAYFPIQMLHALTFGATHLATMNYLTETAPERHSSGAQGLYFTVYGLMTGLVTLIAGPLYRSYGVGGYAAMAIMAAFGGIVLVLSLRRR</sequence>
<evidence type="ECO:0000259" key="9">
    <source>
        <dbReference type="Pfam" id="PF12832"/>
    </source>
</evidence>
<feature type="domain" description="Major facilitator superfamily associated" evidence="9">
    <location>
        <begin position="16"/>
        <end position="367"/>
    </location>
</feature>
<feature type="transmembrane region" description="Helical" evidence="8">
    <location>
        <begin position="283"/>
        <end position="303"/>
    </location>
</feature>
<gene>
    <name evidence="10" type="ORF">MUB46_11555</name>
</gene>
<feature type="transmembrane region" description="Helical" evidence="8">
    <location>
        <begin position="76"/>
        <end position="96"/>
    </location>
</feature>
<evidence type="ECO:0000256" key="8">
    <source>
        <dbReference type="SAM" id="Phobius"/>
    </source>
</evidence>
<dbReference type="InterPro" id="IPR026032">
    <property type="entry name" value="HcaT-like"/>
</dbReference>
<reference evidence="10 11" key="1">
    <citation type="submission" date="2022-04" db="EMBL/GenBank/DDBJ databases">
        <authorList>
            <person name="Ye Y.-Q."/>
            <person name="Du Z.-J."/>
        </authorList>
    </citation>
    <scope>NUCLEOTIDE SEQUENCE [LARGE SCALE GENOMIC DNA]</scope>
    <source>
        <strain evidence="10 11">A6E488</strain>
    </source>
</reference>
<feature type="transmembrane region" description="Helical" evidence="8">
    <location>
        <begin position="251"/>
        <end position="271"/>
    </location>
</feature>
<dbReference type="GO" id="GO:0015528">
    <property type="term" value="F:lactose:proton symporter activity"/>
    <property type="evidence" value="ECO:0007669"/>
    <property type="project" value="TreeGrafter"/>
</dbReference>
<dbReference type="SUPFAM" id="SSF103473">
    <property type="entry name" value="MFS general substrate transporter"/>
    <property type="match status" value="1"/>
</dbReference>
<evidence type="ECO:0000256" key="3">
    <source>
        <dbReference type="ARBA" id="ARBA00022475"/>
    </source>
</evidence>
<comment type="caution">
    <text evidence="10">The sequence shown here is derived from an EMBL/GenBank/DDBJ whole genome shotgun (WGS) entry which is preliminary data.</text>
</comment>
<evidence type="ECO:0000256" key="2">
    <source>
        <dbReference type="ARBA" id="ARBA00022448"/>
    </source>
</evidence>
<evidence type="ECO:0000313" key="11">
    <source>
        <dbReference type="Proteomes" id="UP001320898"/>
    </source>
</evidence>
<keyword evidence="4" id="KW-0997">Cell inner membrane</keyword>
<evidence type="ECO:0000256" key="1">
    <source>
        <dbReference type="ARBA" id="ARBA00004429"/>
    </source>
</evidence>
<feature type="transmembrane region" description="Helical" evidence="8">
    <location>
        <begin position="167"/>
        <end position="186"/>
    </location>
</feature>
<organism evidence="10 11">
    <name type="scientific">Microbaculum marinisediminis</name>
    <dbReference type="NCBI Taxonomy" id="2931392"/>
    <lineage>
        <taxon>Bacteria</taxon>
        <taxon>Pseudomonadati</taxon>
        <taxon>Pseudomonadota</taxon>
        <taxon>Alphaproteobacteria</taxon>
        <taxon>Hyphomicrobiales</taxon>
        <taxon>Tepidamorphaceae</taxon>
        <taxon>Microbaculum</taxon>
    </lineage>
</organism>
<evidence type="ECO:0000313" key="10">
    <source>
        <dbReference type="EMBL" id="MCT8972494.1"/>
    </source>
</evidence>
<evidence type="ECO:0000256" key="7">
    <source>
        <dbReference type="ARBA" id="ARBA00023136"/>
    </source>
</evidence>
<feature type="transmembrane region" description="Helical" evidence="8">
    <location>
        <begin position="102"/>
        <end position="120"/>
    </location>
</feature>
<dbReference type="Pfam" id="PF12832">
    <property type="entry name" value="MFS_1_like"/>
    <property type="match status" value="1"/>
</dbReference>
<accession>A0AAW5R015</accession>
<proteinExistence type="predicted"/>
<dbReference type="Proteomes" id="UP001320898">
    <property type="component" value="Unassembled WGS sequence"/>
</dbReference>
<feature type="transmembrane region" description="Helical" evidence="8">
    <location>
        <begin position="20"/>
        <end position="40"/>
    </location>
</feature>
<keyword evidence="2" id="KW-0813">Transport</keyword>
<evidence type="ECO:0000256" key="4">
    <source>
        <dbReference type="ARBA" id="ARBA00022519"/>
    </source>
</evidence>
<feature type="transmembrane region" description="Helical" evidence="8">
    <location>
        <begin position="371"/>
        <end position="391"/>
    </location>
</feature>